<evidence type="ECO:0000313" key="2">
    <source>
        <dbReference type="EMBL" id="ORY04662.1"/>
    </source>
</evidence>
<dbReference type="AlphaFoldDB" id="A0A1Y1Z2Y6"/>
<accession>A0A1Y1Z2Y6</accession>
<protein>
    <submittedName>
        <fullName evidence="2">Uncharacterized protein</fullName>
    </submittedName>
</protein>
<evidence type="ECO:0000313" key="3">
    <source>
        <dbReference type="Proteomes" id="UP000193144"/>
    </source>
</evidence>
<dbReference type="EMBL" id="MCFA01000133">
    <property type="protein sequence ID" value="ORY04662.1"/>
    <property type="molecule type" value="Genomic_DNA"/>
</dbReference>
<feature type="compositionally biased region" description="Basic residues" evidence="1">
    <location>
        <begin position="306"/>
        <end position="316"/>
    </location>
</feature>
<gene>
    <name evidence="2" type="ORF">BCR34DRAFT_667034</name>
</gene>
<reference evidence="2 3" key="1">
    <citation type="submission" date="2016-07" db="EMBL/GenBank/DDBJ databases">
        <title>Pervasive Adenine N6-methylation of Active Genes in Fungi.</title>
        <authorList>
            <consortium name="DOE Joint Genome Institute"/>
            <person name="Mondo S.J."/>
            <person name="Dannebaum R.O."/>
            <person name="Kuo R.C."/>
            <person name="Labutti K."/>
            <person name="Haridas S."/>
            <person name="Kuo A."/>
            <person name="Salamov A."/>
            <person name="Ahrendt S.R."/>
            <person name="Lipzen A."/>
            <person name="Sullivan W."/>
            <person name="Andreopoulos W.B."/>
            <person name="Clum A."/>
            <person name="Lindquist E."/>
            <person name="Daum C."/>
            <person name="Ramamoorthy G.K."/>
            <person name="Gryganskyi A."/>
            <person name="Culley D."/>
            <person name="Magnuson J.K."/>
            <person name="James T.Y."/>
            <person name="O'Malley M.A."/>
            <person name="Stajich J.E."/>
            <person name="Spatafora J.W."/>
            <person name="Visel A."/>
            <person name="Grigoriev I.V."/>
        </authorList>
    </citation>
    <scope>NUCLEOTIDE SEQUENCE [LARGE SCALE GENOMIC DNA]</scope>
    <source>
        <strain evidence="2 3">CBS 115471</strain>
    </source>
</reference>
<comment type="caution">
    <text evidence="2">The sequence shown here is derived from an EMBL/GenBank/DDBJ whole genome shotgun (WGS) entry which is preliminary data.</text>
</comment>
<name>A0A1Y1Z2Y6_9PLEO</name>
<sequence length="380" mass="41213">MNRGTKNMSYYVERANRNPNCADETYLWSRDHQETFGADAPRLIEERNKNEGVPEPPEKVLWGLPLAHSARKNRTGGGISMFNKPVRSKALKSLREGVQKSVVADARRKMIADRGPKDTRTPRERIQGVIAGACGPSNLKPTLPNPRPVSALAVAPKTSTRPVPAVAPKRVIDEVRLRAAKAGGIRKSKPTPATAPQLSTAARDTVLKTTAVIYNALVASAASKLPSSPPSVSREPPRRKMTLQELLAAKGGKIEKKENPNPVVEVTEEASPASPQTQTQPRPQSRAATPERKKRPGKKGLGVKNGRIHKPSHIQKKSAVGPKLAKGLGDKLQAPGVAAEPKPHPTKPSHNRAPAIKRNVIKPIKTAFLEILEEVNKAWE</sequence>
<keyword evidence="3" id="KW-1185">Reference proteome</keyword>
<feature type="compositionally biased region" description="Low complexity" evidence="1">
    <location>
        <begin position="260"/>
        <end position="287"/>
    </location>
</feature>
<feature type="region of interest" description="Disordered" evidence="1">
    <location>
        <begin position="248"/>
        <end position="358"/>
    </location>
</feature>
<evidence type="ECO:0000256" key="1">
    <source>
        <dbReference type="SAM" id="MobiDB-lite"/>
    </source>
</evidence>
<organism evidence="2 3">
    <name type="scientific">Clohesyomyces aquaticus</name>
    <dbReference type="NCBI Taxonomy" id="1231657"/>
    <lineage>
        <taxon>Eukaryota</taxon>
        <taxon>Fungi</taxon>
        <taxon>Dikarya</taxon>
        <taxon>Ascomycota</taxon>
        <taxon>Pezizomycotina</taxon>
        <taxon>Dothideomycetes</taxon>
        <taxon>Pleosporomycetidae</taxon>
        <taxon>Pleosporales</taxon>
        <taxon>Lindgomycetaceae</taxon>
        <taxon>Clohesyomyces</taxon>
    </lineage>
</organism>
<proteinExistence type="predicted"/>
<dbReference type="Proteomes" id="UP000193144">
    <property type="component" value="Unassembled WGS sequence"/>
</dbReference>